<dbReference type="Pfam" id="PF02569">
    <property type="entry name" value="Pantoate_ligase"/>
    <property type="match status" value="1"/>
</dbReference>
<sequence>MTLPPSPPTPVLRLGDVPALRAQVRAWRAAGEGVALVPTMGALHEGHLSLVRQAQERCRRVVVSIFVNPTQFGPNEDFSRYPRVLEADLALLAEVGADAAFLPDVATMYPPGFSTTVTVAGLTEVLCGPVRPGHFAGVATVVTKLLLQCLPDRAIFGEKDFQQLQVIRRAARDLDIPVAIDGAPTLREPDGLALSSRNRYLSEEERRAAPAMYAVLQRVADSVRGGAATAPALAEGRAALEAAGFAPVQYLSVNDAESLAPLERVEGPARVLAAAYLGRTRLIDNVAVEATATPGTSVPRRD</sequence>
<evidence type="ECO:0000256" key="5">
    <source>
        <dbReference type="ARBA" id="ARBA00014155"/>
    </source>
</evidence>
<gene>
    <name evidence="13 14" type="primary">panC</name>
    <name evidence="14" type="ORF">MPEAHAMD_1462</name>
</gene>
<dbReference type="SUPFAM" id="SSF52374">
    <property type="entry name" value="Nucleotidylyl transferase"/>
    <property type="match status" value="1"/>
</dbReference>
<feature type="active site" description="Proton donor" evidence="13">
    <location>
        <position position="47"/>
    </location>
</feature>
<dbReference type="AlphaFoldDB" id="A0AA37H8T3"/>
<dbReference type="GO" id="GO:0005829">
    <property type="term" value="C:cytosol"/>
    <property type="evidence" value="ECO:0007669"/>
    <property type="project" value="TreeGrafter"/>
</dbReference>
<evidence type="ECO:0000256" key="10">
    <source>
        <dbReference type="ARBA" id="ARBA00022840"/>
    </source>
</evidence>
<accession>A0AA37H8T3</accession>
<dbReference type="FunFam" id="3.40.50.620:FF:000114">
    <property type="entry name" value="Pantothenate synthetase"/>
    <property type="match status" value="1"/>
</dbReference>
<evidence type="ECO:0000313" key="14">
    <source>
        <dbReference type="EMBL" id="GJD61322.1"/>
    </source>
</evidence>
<evidence type="ECO:0000256" key="2">
    <source>
        <dbReference type="ARBA" id="ARBA00004990"/>
    </source>
</evidence>
<dbReference type="GO" id="GO:0005524">
    <property type="term" value="F:ATP binding"/>
    <property type="evidence" value="ECO:0007669"/>
    <property type="project" value="UniProtKB-KW"/>
</dbReference>
<evidence type="ECO:0000256" key="3">
    <source>
        <dbReference type="ARBA" id="ARBA00009256"/>
    </source>
</evidence>
<dbReference type="RefSeq" id="WP_238190244.1">
    <property type="nucleotide sequence ID" value="NZ_BPQJ01000005.1"/>
</dbReference>
<dbReference type="PANTHER" id="PTHR21299">
    <property type="entry name" value="CYTIDYLATE KINASE/PANTOATE-BETA-ALANINE LIGASE"/>
    <property type="match status" value="1"/>
</dbReference>
<evidence type="ECO:0000256" key="13">
    <source>
        <dbReference type="HAMAP-Rule" id="MF_00158"/>
    </source>
</evidence>
<comment type="caution">
    <text evidence="14">The sequence shown here is derived from an EMBL/GenBank/DDBJ whole genome shotgun (WGS) entry which is preliminary data.</text>
</comment>
<evidence type="ECO:0000256" key="6">
    <source>
        <dbReference type="ARBA" id="ARBA00022490"/>
    </source>
</evidence>
<comment type="miscellaneous">
    <text evidence="13">The reaction proceeds by a bi uni uni bi ping pong mechanism.</text>
</comment>
<name>A0AA37H8T3_9HYPH</name>
<keyword evidence="9 13" id="KW-0547">Nucleotide-binding</keyword>
<dbReference type="EMBL" id="BPQJ01000005">
    <property type="protein sequence ID" value="GJD61322.1"/>
    <property type="molecule type" value="Genomic_DNA"/>
</dbReference>
<proteinExistence type="inferred from homology"/>
<dbReference type="Gene3D" id="3.30.1300.10">
    <property type="entry name" value="Pantoate-beta-alanine ligase, C-terminal domain"/>
    <property type="match status" value="1"/>
</dbReference>
<evidence type="ECO:0000256" key="11">
    <source>
        <dbReference type="ARBA" id="ARBA00048258"/>
    </source>
</evidence>
<dbReference type="Proteomes" id="UP001055286">
    <property type="component" value="Unassembled WGS sequence"/>
</dbReference>
<keyword evidence="6 13" id="KW-0963">Cytoplasm</keyword>
<dbReference type="GO" id="GO:0015940">
    <property type="term" value="P:pantothenate biosynthetic process"/>
    <property type="evidence" value="ECO:0007669"/>
    <property type="project" value="UniProtKB-UniRule"/>
</dbReference>
<evidence type="ECO:0000313" key="15">
    <source>
        <dbReference type="Proteomes" id="UP001055286"/>
    </source>
</evidence>
<comment type="catalytic activity">
    <reaction evidence="11 13">
        <text>(R)-pantoate + beta-alanine + ATP = (R)-pantothenate + AMP + diphosphate + H(+)</text>
        <dbReference type="Rhea" id="RHEA:10912"/>
        <dbReference type="ChEBI" id="CHEBI:15378"/>
        <dbReference type="ChEBI" id="CHEBI:15980"/>
        <dbReference type="ChEBI" id="CHEBI:29032"/>
        <dbReference type="ChEBI" id="CHEBI:30616"/>
        <dbReference type="ChEBI" id="CHEBI:33019"/>
        <dbReference type="ChEBI" id="CHEBI:57966"/>
        <dbReference type="ChEBI" id="CHEBI:456215"/>
        <dbReference type="EC" id="6.3.2.1"/>
    </reaction>
</comment>
<comment type="pathway">
    <text evidence="2 13">Cofactor biosynthesis; (R)-pantothenate biosynthesis; (R)-pantothenate from (R)-pantoate and beta-alanine: step 1/1.</text>
</comment>
<feature type="binding site" evidence="13">
    <location>
        <begin position="40"/>
        <end position="47"/>
    </location>
    <ligand>
        <name>ATP</name>
        <dbReference type="ChEBI" id="CHEBI:30616"/>
    </ligand>
</feature>
<dbReference type="InterPro" id="IPR004821">
    <property type="entry name" value="Cyt_trans-like"/>
</dbReference>
<feature type="binding site" evidence="13">
    <location>
        <position position="71"/>
    </location>
    <ligand>
        <name>beta-alanine</name>
        <dbReference type="ChEBI" id="CHEBI:57966"/>
    </ligand>
</feature>
<evidence type="ECO:0000256" key="9">
    <source>
        <dbReference type="ARBA" id="ARBA00022741"/>
    </source>
</evidence>
<comment type="function">
    <text evidence="12 13">Catalyzes the condensation of pantoate with beta-alanine in an ATP-dependent reaction via a pantoyl-adenylate intermediate.</text>
</comment>
<dbReference type="PANTHER" id="PTHR21299:SF1">
    <property type="entry name" value="PANTOATE--BETA-ALANINE LIGASE"/>
    <property type="match status" value="1"/>
</dbReference>
<feature type="binding site" evidence="13">
    <location>
        <position position="186"/>
    </location>
    <ligand>
        <name>ATP</name>
        <dbReference type="ChEBI" id="CHEBI:30616"/>
    </ligand>
</feature>
<dbReference type="Gene3D" id="3.40.50.620">
    <property type="entry name" value="HUPs"/>
    <property type="match status" value="1"/>
</dbReference>
<keyword evidence="8 13" id="KW-0566">Pantothenate biosynthesis</keyword>
<feature type="binding site" evidence="13">
    <location>
        <begin position="194"/>
        <end position="197"/>
    </location>
    <ligand>
        <name>ATP</name>
        <dbReference type="ChEBI" id="CHEBI:30616"/>
    </ligand>
</feature>
<feature type="binding site" evidence="13">
    <location>
        <begin position="157"/>
        <end position="160"/>
    </location>
    <ligand>
        <name>ATP</name>
        <dbReference type="ChEBI" id="CHEBI:30616"/>
    </ligand>
</feature>
<reference evidence="14" key="1">
    <citation type="journal article" date="2016" name="Front. Microbiol.">
        <title>Genome Sequence of the Piezophilic, Mesophilic Sulfate-Reducing Bacterium Desulfovibrio indicus J2T.</title>
        <authorList>
            <person name="Cao J."/>
            <person name="Maignien L."/>
            <person name="Shao Z."/>
            <person name="Alain K."/>
            <person name="Jebbar M."/>
        </authorList>
    </citation>
    <scope>NUCLEOTIDE SEQUENCE</scope>
    <source>
        <strain evidence="14">JCM 32048</strain>
    </source>
</reference>
<evidence type="ECO:0000256" key="12">
    <source>
        <dbReference type="ARBA" id="ARBA00055042"/>
    </source>
</evidence>
<evidence type="ECO:0000256" key="7">
    <source>
        <dbReference type="ARBA" id="ARBA00022598"/>
    </source>
</evidence>
<reference evidence="14" key="2">
    <citation type="submission" date="2021-08" db="EMBL/GenBank/DDBJ databases">
        <authorList>
            <person name="Tani A."/>
            <person name="Ola A."/>
            <person name="Ogura Y."/>
            <person name="Katsura K."/>
            <person name="Hayashi T."/>
        </authorList>
    </citation>
    <scope>NUCLEOTIDE SEQUENCE</scope>
    <source>
        <strain evidence="14">JCM 32048</strain>
    </source>
</reference>
<feature type="binding site" evidence="13">
    <location>
        <position position="163"/>
    </location>
    <ligand>
        <name>(R)-pantoate</name>
        <dbReference type="ChEBI" id="CHEBI:15980"/>
    </ligand>
</feature>
<dbReference type="HAMAP" id="MF_00158">
    <property type="entry name" value="PanC"/>
    <property type="match status" value="1"/>
</dbReference>
<dbReference type="InterPro" id="IPR003721">
    <property type="entry name" value="Pantoate_ligase"/>
</dbReference>
<evidence type="ECO:0000256" key="4">
    <source>
        <dbReference type="ARBA" id="ARBA00012219"/>
    </source>
</evidence>
<evidence type="ECO:0000256" key="8">
    <source>
        <dbReference type="ARBA" id="ARBA00022655"/>
    </source>
</evidence>
<comment type="subunit">
    <text evidence="13">Homodimer.</text>
</comment>
<dbReference type="GO" id="GO:0004592">
    <property type="term" value="F:pantoate-beta-alanine ligase activity"/>
    <property type="evidence" value="ECO:0007669"/>
    <property type="project" value="UniProtKB-UniRule"/>
</dbReference>
<dbReference type="EC" id="6.3.2.1" evidence="4 13"/>
<keyword evidence="7 13" id="KW-0436">Ligase</keyword>
<dbReference type="InterPro" id="IPR042176">
    <property type="entry name" value="Pantoate_ligase_C"/>
</dbReference>
<comment type="similarity">
    <text evidence="3 13">Belongs to the pantothenate synthetase family.</text>
</comment>
<keyword evidence="15" id="KW-1185">Reference proteome</keyword>
<dbReference type="NCBIfam" id="TIGR00018">
    <property type="entry name" value="panC"/>
    <property type="match status" value="1"/>
</dbReference>
<dbReference type="InterPro" id="IPR014729">
    <property type="entry name" value="Rossmann-like_a/b/a_fold"/>
</dbReference>
<evidence type="ECO:0000256" key="1">
    <source>
        <dbReference type="ARBA" id="ARBA00004496"/>
    </source>
</evidence>
<organism evidence="14 15">
    <name type="scientific">Methylobacterium frigidaeris</name>
    <dbReference type="NCBI Taxonomy" id="2038277"/>
    <lineage>
        <taxon>Bacteria</taxon>
        <taxon>Pseudomonadati</taxon>
        <taxon>Pseudomonadota</taxon>
        <taxon>Alphaproteobacteria</taxon>
        <taxon>Hyphomicrobiales</taxon>
        <taxon>Methylobacteriaceae</taxon>
        <taxon>Methylobacterium</taxon>
    </lineage>
</organism>
<protein>
    <recommendedName>
        <fullName evidence="5 13">Pantothenate synthetase</fullName>
        <shortName evidence="13">PS</shortName>
        <ecNumber evidence="4 13">6.3.2.1</ecNumber>
    </recommendedName>
    <alternativeName>
        <fullName evidence="13">Pantoate--beta-alanine ligase</fullName>
    </alternativeName>
    <alternativeName>
        <fullName evidence="13">Pantoate-activating enzyme</fullName>
    </alternativeName>
</protein>
<dbReference type="CDD" id="cd00560">
    <property type="entry name" value="PanC"/>
    <property type="match status" value="1"/>
</dbReference>
<dbReference type="NCBIfam" id="TIGR00125">
    <property type="entry name" value="cyt_tran_rel"/>
    <property type="match status" value="1"/>
</dbReference>
<keyword evidence="10 13" id="KW-0067">ATP-binding</keyword>
<feature type="binding site" evidence="13">
    <location>
        <position position="71"/>
    </location>
    <ligand>
        <name>(R)-pantoate</name>
        <dbReference type="ChEBI" id="CHEBI:15980"/>
    </ligand>
</feature>
<comment type="subcellular location">
    <subcellularLocation>
        <location evidence="1 13">Cytoplasm</location>
    </subcellularLocation>
</comment>